<dbReference type="PROSITE" id="PS50048">
    <property type="entry name" value="ZN2_CY6_FUNGAL_2"/>
    <property type="match status" value="1"/>
</dbReference>
<feature type="region of interest" description="Disordered" evidence="2">
    <location>
        <begin position="135"/>
        <end position="154"/>
    </location>
</feature>
<evidence type="ECO:0000313" key="4">
    <source>
        <dbReference type="EMBL" id="KAK3906689.1"/>
    </source>
</evidence>
<feature type="region of interest" description="Disordered" evidence="2">
    <location>
        <begin position="1"/>
        <end position="22"/>
    </location>
</feature>
<feature type="compositionally biased region" description="Low complexity" evidence="2">
    <location>
        <begin position="140"/>
        <end position="149"/>
    </location>
</feature>
<dbReference type="Proteomes" id="UP001303889">
    <property type="component" value="Unassembled WGS sequence"/>
</dbReference>
<dbReference type="SMART" id="SM00066">
    <property type="entry name" value="GAL4"/>
    <property type="match status" value="1"/>
</dbReference>
<dbReference type="InterPro" id="IPR036864">
    <property type="entry name" value="Zn2-C6_fun-type_DNA-bd_sf"/>
</dbReference>
<dbReference type="Gene3D" id="4.10.240.10">
    <property type="entry name" value="Zn(2)-C6 fungal-type DNA-binding domain"/>
    <property type="match status" value="1"/>
</dbReference>
<evidence type="ECO:0000256" key="2">
    <source>
        <dbReference type="SAM" id="MobiDB-lite"/>
    </source>
</evidence>
<accession>A0AAN6MU78</accession>
<dbReference type="PANTHER" id="PTHR31668">
    <property type="entry name" value="GLUCOSE TRANSPORT TRANSCRIPTION REGULATOR RGT1-RELATED-RELATED"/>
    <property type="match status" value="1"/>
</dbReference>
<dbReference type="CDD" id="cd00067">
    <property type="entry name" value="GAL4"/>
    <property type="match status" value="1"/>
</dbReference>
<dbReference type="InterPro" id="IPR050797">
    <property type="entry name" value="Carb_Metab_Trans_Reg"/>
</dbReference>
<keyword evidence="5" id="KW-1185">Reference proteome</keyword>
<reference evidence="4" key="1">
    <citation type="journal article" date="2023" name="Mol. Phylogenet. Evol.">
        <title>Genome-scale phylogeny and comparative genomics of the fungal order Sordariales.</title>
        <authorList>
            <person name="Hensen N."/>
            <person name="Bonometti L."/>
            <person name="Westerberg I."/>
            <person name="Brannstrom I.O."/>
            <person name="Guillou S."/>
            <person name="Cros-Aarteil S."/>
            <person name="Calhoun S."/>
            <person name="Haridas S."/>
            <person name="Kuo A."/>
            <person name="Mondo S."/>
            <person name="Pangilinan J."/>
            <person name="Riley R."/>
            <person name="LaButti K."/>
            <person name="Andreopoulos B."/>
            <person name="Lipzen A."/>
            <person name="Chen C."/>
            <person name="Yan M."/>
            <person name="Daum C."/>
            <person name="Ng V."/>
            <person name="Clum A."/>
            <person name="Steindorff A."/>
            <person name="Ohm R.A."/>
            <person name="Martin F."/>
            <person name="Silar P."/>
            <person name="Natvig D.O."/>
            <person name="Lalanne C."/>
            <person name="Gautier V."/>
            <person name="Ament-Velasquez S.L."/>
            <person name="Kruys A."/>
            <person name="Hutchinson M.I."/>
            <person name="Powell A.J."/>
            <person name="Barry K."/>
            <person name="Miller A.N."/>
            <person name="Grigoriev I.V."/>
            <person name="Debuchy R."/>
            <person name="Gladieux P."/>
            <person name="Hiltunen Thoren M."/>
            <person name="Johannesson H."/>
        </authorList>
    </citation>
    <scope>NUCLEOTIDE SEQUENCE</scope>
    <source>
        <strain evidence="4">CBS 103.79</strain>
    </source>
</reference>
<dbReference type="AlphaFoldDB" id="A0AAN6MU78"/>
<sequence length="464" mass="50442">MDASGRKAPVQPDQPKRRACDECRGRKLACSKEVDGCVRCRREGIKCVYSPQKRMGRPRKHRAVEIPADAPDPVEAVPPPPAAPAAPADEETAQIMVPEFDFDPTLAMDLDLSFLDMNNMDMNFLELVDPNTQFPPAPAPSASALDPALTEPEQPPHRAHGIFFPMSSNLADINFDEPHPSAFPEPAPEMTPEEVAQMLSPDVSETLPSLSPPSTSSPSTYASPPEADSTRACGCLTALFLALDSLQTLPKDVGGAMKIARTATRTAHDTILCPVCGDPPMEPSCKPPIQSLQSVMMLGALLPSLSNAYTRILTMVDAEAAAADADRRQIKFTLEGYGGLWGWMAKMDPVRCGASDRLEGALLEPILWRLTVRALLKMDVYGINEMTPGVDPNDIVQQPGLKDIINMMEERSRRRHKQLDGMVAAGLVMKSSCEYVPLSSTSDKPTCMRIIDIAKKSMDDLVIP</sequence>
<organism evidence="4 5">
    <name type="scientific">Staphylotrichum tortipilum</name>
    <dbReference type="NCBI Taxonomy" id="2831512"/>
    <lineage>
        <taxon>Eukaryota</taxon>
        <taxon>Fungi</taxon>
        <taxon>Dikarya</taxon>
        <taxon>Ascomycota</taxon>
        <taxon>Pezizomycotina</taxon>
        <taxon>Sordariomycetes</taxon>
        <taxon>Sordariomycetidae</taxon>
        <taxon>Sordariales</taxon>
        <taxon>Chaetomiaceae</taxon>
        <taxon>Staphylotrichum</taxon>
    </lineage>
</organism>
<evidence type="ECO:0000313" key="5">
    <source>
        <dbReference type="Proteomes" id="UP001303889"/>
    </source>
</evidence>
<dbReference type="EMBL" id="MU855321">
    <property type="protein sequence ID" value="KAK3906689.1"/>
    <property type="molecule type" value="Genomic_DNA"/>
</dbReference>
<dbReference type="SUPFAM" id="SSF57701">
    <property type="entry name" value="Zn2/Cys6 DNA-binding domain"/>
    <property type="match status" value="1"/>
</dbReference>
<dbReference type="GO" id="GO:0000981">
    <property type="term" value="F:DNA-binding transcription factor activity, RNA polymerase II-specific"/>
    <property type="evidence" value="ECO:0007669"/>
    <property type="project" value="InterPro"/>
</dbReference>
<dbReference type="GO" id="GO:0008270">
    <property type="term" value="F:zinc ion binding"/>
    <property type="evidence" value="ECO:0007669"/>
    <property type="project" value="InterPro"/>
</dbReference>
<protein>
    <recommendedName>
        <fullName evidence="3">Zn(2)-C6 fungal-type domain-containing protein</fullName>
    </recommendedName>
</protein>
<dbReference type="PROSITE" id="PS00463">
    <property type="entry name" value="ZN2_CY6_FUNGAL_1"/>
    <property type="match status" value="1"/>
</dbReference>
<comment type="caution">
    <text evidence="4">The sequence shown here is derived from an EMBL/GenBank/DDBJ whole genome shotgun (WGS) entry which is preliminary data.</text>
</comment>
<gene>
    <name evidence="4" type="ORF">C8A05DRAFT_40535</name>
</gene>
<feature type="compositionally biased region" description="Low complexity" evidence="2">
    <location>
        <begin position="204"/>
        <end position="227"/>
    </location>
</feature>
<name>A0AAN6MU78_9PEZI</name>
<evidence type="ECO:0000259" key="3">
    <source>
        <dbReference type="PROSITE" id="PS50048"/>
    </source>
</evidence>
<proteinExistence type="predicted"/>
<keyword evidence="1" id="KW-0539">Nucleus</keyword>
<evidence type="ECO:0000256" key="1">
    <source>
        <dbReference type="ARBA" id="ARBA00023242"/>
    </source>
</evidence>
<feature type="domain" description="Zn(2)-C6 fungal-type" evidence="3">
    <location>
        <begin position="19"/>
        <end position="49"/>
    </location>
</feature>
<dbReference type="InterPro" id="IPR001138">
    <property type="entry name" value="Zn2Cys6_DnaBD"/>
</dbReference>
<reference evidence="4" key="2">
    <citation type="submission" date="2023-05" db="EMBL/GenBank/DDBJ databases">
        <authorList>
            <consortium name="Lawrence Berkeley National Laboratory"/>
            <person name="Steindorff A."/>
            <person name="Hensen N."/>
            <person name="Bonometti L."/>
            <person name="Westerberg I."/>
            <person name="Brannstrom I.O."/>
            <person name="Guillou S."/>
            <person name="Cros-Aarteil S."/>
            <person name="Calhoun S."/>
            <person name="Haridas S."/>
            <person name="Kuo A."/>
            <person name="Mondo S."/>
            <person name="Pangilinan J."/>
            <person name="Riley R."/>
            <person name="Labutti K."/>
            <person name="Andreopoulos B."/>
            <person name="Lipzen A."/>
            <person name="Chen C."/>
            <person name="Yanf M."/>
            <person name="Daum C."/>
            <person name="Ng V."/>
            <person name="Clum A."/>
            <person name="Ohm R."/>
            <person name="Martin F."/>
            <person name="Silar P."/>
            <person name="Natvig D."/>
            <person name="Lalanne C."/>
            <person name="Gautier V."/>
            <person name="Ament-Velasquez S.L."/>
            <person name="Kruys A."/>
            <person name="Hutchinson M.I."/>
            <person name="Powell A.J."/>
            <person name="Barry K."/>
            <person name="Miller A.N."/>
            <person name="Grigoriev I.V."/>
            <person name="Debuchy R."/>
            <person name="Gladieux P."/>
            <person name="Thoren M.H."/>
            <person name="Johannesson H."/>
        </authorList>
    </citation>
    <scope>NUCLEOTIDE SEQUENCE</scope>
    <source>
        <strain evidence="4">CBS 103.79</strain>
    </source>
</reference>
<feature type="region of interest" description="Disordered" evidence="2">
    <location>
        <begin position="198"/>
        <end position="227"/>
    </location>
</feature>
<dbReference type="Pfam" id="PF00172">
    <property type="entry name" value="Zn_clus"/>
    <property type="match status" value="1"/>
</dbReference>